<evidence type="ECO:0000313" key="9">
    <source>
        <dbReference type="EMBL" id="GAU45809.1"/>
    </source>
</evidence>
<evidence type="ECO:0000256" key="1">
    <source>
        <dbReference type="ARBA" id="ARBA00004123"/>
    </source>
</evidence>
<accession>A0A2Z6PIQ0</accession>
<feature type="domain" description="Response regulatory" evidence="8">
    <location>
        <begin position="19"/>
        <end position="135"/>
    </location>
</feature>
<comment type="caution">
    <text evidence="6">Lacks conserved residue(s) required for the propagation of feature annotation.</text>
</comment>
<dbReference type="GO" id="GO:0005634">
    <property type="term" value="C:nucleus"/>
    <property type="evidence" value="ECO:0007669"/>
    <property type="project" value="UniProtKB-SubCell"/>
</dbReference>
<feature type="compositionally biased region" description="Polar residues" evidence="7">
    <location>
        <begin position="255"/>
        <end position="267"/>
    </location>
</feature>
<proteinExistence type="predicted"/>
<evidence type="ECO:0000256" key="5">
    <source>
        <dbReference type="ARBA" id="ARBA00023242"/>
    </source>
</evidence>
<dbReference type="InterPro" id="IPR001789">
    <property type="entry name" value="Sig_transdc_resp-reg_receiver"/>
</dbReference>
<dbReference type="GO" id="GO:0000160">
    <property type="term" value="P:phosphorelay signal transduction system"/>
    <property type="evidence" value="ECO:0007669"/>
    <property type="project" value="UniProtKB-KW"/>
</dbReference>
<dbReference type="AlphaFoldDB" id="A0A2Z6PIQ0"/>
<dbReference type="Pfam" id="PF00072">
    <property type="entry name" value="Response_reg"/>
    <property type="match status" value="1"/>
</dbReference>
<keyword evidence="10" id="KW-1185">Reference proteome</keyword>
<keyword evidence="4" id="KW-0804">Transcription</keyword>
<dbReference type="PANTHER" id="PTHR43874">
    <property type="entry name" value="TWO-COMPONENT RESPONSE REGULATOR"/>
    <property type="match status" value="1"/>
</dbReference>
<dbReference type="SUPFAM" id="SSF52172">
    <property type="entry name" value="CheY-like"/>
    <property type="match status" value="1"/>
</dbReference>
<comment type="subcellular location">
    <subcellularLocation>
        <location evidence="1">Nucleus</location>
    </subcellularLocation>
</comment>
<dbReference type="PROSITE" id="PS50110">
    <property type="entry name" value="RESPONSE_REGULATORY"/>
    <property type="match status" value="1"/>
</dbReference>
<gene>
    <name evidence="9" type="ORF">TSUD_87120</name>
</gene>
<dbReference type="GO" id="GO:0003677">
    <property type="term" value="F:DNA binding"/>
    <property type="evidence" value="ECO:0007669"/>
    <property type="project" value="InterPro"/>
</dbReference>
<dbReference type="PANTHER" id="PTHR43874:SF206">
    <property type="entry name" value="RESPONSE REGULATOR RECEIVER DOMAIN PROTEIN"/>
    <property type="match status" value="1"/>
</dbReference>
<dbReference type="NCBIfam" id="TIGR01557">
    <property type="entry name" value="myb_SHAQKYF"/>
    <property type="match status" value="1"/>
</dbReference>
<evidence type="ECO:0000259" key="8">
    <source>
        <dbReference type="PROSITE" id="PS50110"/>
    </source>
</evidence>
<protein>
    <recommendedName>
        <fullName evidence="8">Response regulatory domain-containing protein</fullName>
    </recommendedName>
</protein>
<evidence type="ECO:0000256" key="7">
    <source>
        <dbReference type="SAM" id="MobiDB-lite"/>
    </source>
</evidence>
<feature type="compositionally biased region" description="Polar residues" evidence="7">
    <location>
        <begin position="170"/>
        <end position="202"/>
    </location>
</feature>
<dbReference type="Gene3D" id="3.40.50.2300">
    <property type="match status" value="1"/>
</dbReference>
<feature type="region of interest" description="Disordered" evidence="7">
    <location>
        <begin position="143"/>
        <end position="205"/>
    </location>
</feature>
<feature type="region of interest" description="Disordered" evidence="7">
    <location>
        <begin position="253"/>
        <end position="291"/>
    </location>
</feature>
<dbReference type="InterPro" id="IPR045279">
    <property type="entry name" value="ARR-like"/>
</dbReference>
<dbReference type="OrthoDB" id="10455932at2759"/>
<dbReference type="EMBL" id="DF974150">
    <property type="protein sequence ID" value="GAU45809.1"/>
    <property type="molecule type" value="Genomic_DNA"/>
</dbReference>
<dbReference type="Proteomes" id="UP000242715">
    <property type="component" value="Unassembled WGS sequence"/>
</dbReference>
<evidence type="ECO:0000313" key="10">
    <source>
        <dbReference type="Proteomes" id="UP000242715"/>
    </source>
</evidence>
<evidence type="ECO:0000256" key="2">
    <source>
        <dbReference type="ARBA" id="ARBA00023012"/>
    </source>
</evidence>
<dbReference type="InterPro" id="IPR006447">
    <property type="entry name" value="Myb_dom_plants"/>
</dbReference>
<sequence>MALSIEKDVFPQQFSTNVRVLVIDHDINHLNTIEKMCSQFNYPVNTCSKISEALNLLMEKKDCFDLVLIEAQMPNDMDSYDFVEYVTQEINIPVIMMCVDEIISDAKKAIENGACIYWIKPLKAVPMKILDKMDVAGLTREQVASHLQQLPPPESNNNTLPPQQEHHRQINNSFDDVHQTSPASDNQQIPTTQPLPMSSSIIGANIGDTDINDNITRAEEAELDSINSLQEDVVKPKEGTIVEECESDNKVKGTENVQGMNSVNNNGGMKEPRRGMRSRKPNTMLKDYVRE</sequence>
<dbReference type="GO" id="GO:0009736">
    <property type="term" value="P:cytokinin-activated signaling pathway"/>
    <property type="evidence" value="ECO:0007669"/>
    <property type="project" value="InterPro"/>
</dbReference>
<evidence type="ECO:0000256" key="6">
    <source>
        <dbReference type="PROSITE-ProRule" id="PRU00169"/>
    </source>
</evidence>
<organism evidence="9 10">
    <name type="scientific">Trifolium subterraneum</name>
    <name type="common">Subterranean clover</name>
    <dbReference type="NCBI Taxonomy" id="3900"/>
    <lineage>
        <taxon>Eukaryota</taxon>
        <taxon>Viridiplantae</taxon>
        <taxon>Streptophyta</taxon>
        <taxon>Embryophyta</taxon>
        <taxon>Tracheophyta</taxon>
        <taxon>Spermatophyta</taxon>
        <taxon>Magnoliopsida</taxon>
        <taxon>eudicotyledons</taxon>
        <taxon>Gunneridae</taxon>
        <taxon>Pentapetalae</taxon>
        <taxon>rosids</taxon>
        <taxon>fabids</taxon>
        <taxon>Fabales</taxon>
        <taxon>Fabaceae</taxon>
        <taxon>Papilionoideae</taxon>
        <taxon>50 kb inversion clade</taxon>
        <taxon>NPAAA clade</taxon>
        <taxon>Hologalegina</taxon>
        <taxon>IRL clade</taxon>
        <taxon>Trifolieae</taxon>
        <taxon>Trifolium</taxon>
    </lineage>
</organism>
<dbReference type="SMART" id="SM00448">
    <property type="entry name" value="REC"/>
    <property type="match status" value="1"/>
</dbReference>
<evidence type="ECO:0000256" key="4">
    <source>
        <dbReference type="ARBA" id="ARBA00023163"/>
    </source>
</evidence>
<keyword evidence="3" id="KW-0805">Transcription regulation</keyword>
<keyword evidence="5" id="KW-0539">Nucleus</keyword>
<name>A0A2Z6PIQ0_TRISU</name>
<dbReference type="Gene3D" id="1.10.10.60">
    <property type="entry name" value="Homeodomain-like"/>
    <property type="match status" value="1"/>
</dbReference>
<reference evidence="10" key="1">
    <citation type="journal article" date="2017" name="Front. Plant Sci.">
        <title>Climate Clever Clovers: New Paradigm to Reduce the Environmental Footprint of Ruminants by Breeding Low Methanogenic Forages Utilizing Haplotype Variation.</title>
        <authorList>
            <person name="Kaur P."/>
            <person name="Appels R."/>
            <person name="Bayer P.E."/>
            <person name="Keeble-Gagnere G."/>
            <person name="Wang J."/>
            <person name="Hirakawa H."/>
            <person name="Shirasawa K."/>
            <person name="Vercoe P."/>
            <person name="Stefanova K."/>
            <person name="Durmic Z."/>
            <person name="Nichols P."/>
            <person name="Revell C."/>
            <person name="Isobe S.N."/>
            <person name="Edwards D."/>
            <person name="Erskine W."/>
        </authorList>
    </citation>
    <scope>NUCLEOTIDE SEQUENCE [LARGE SCALE GENOMIC DNA]</scope>
    <source>
        <strain evidence="10">cv. Daliak</strain>
    </source>
</reference>
<dbReference type="InterPro" id="IPR011006">
    <property type="entry name" value="CheY-like_superfamily"/>
</dbReference>
<keyword evidence="2" id="KW-0902">Two-component regulatory system</keyword>
<evidence type="ECO:0000256" key="3">
    <source>
        <dbReference type="ARBA" id="ARBA00023015"/>
    </source>
</evidence>